<dbReference type="AlphaFoldDB" id="A0A9P6VTB0"/>
<evidence type="ECO:0000256" key="4">
    <source>
        <dbReference type="SAM" id="MobiDB-lite"/>
    </source>
</evidence>
<comment type="caution">
    <text evidence="5">The sequence shown here is derived from an EMBL/GenBank/DDBJ whole genome shotgun (WGS) entry which is preliminary data.</text>
</comment>
<evidence type="ECO:0000313" key="5">
    <source>
        <dbReference type="EMBL" id="KAG0653259.1"/>
    </source>
</evidence>
<evidence type="ECO:0000256" key="1">
    <source>
        <dbReference type="ARBA" id="ARBA00008889"/>
    </source>
</evidence>
<keyword evidence="2 5" id="KW-0689">Ribosomal protein</keyword>
<dbReference type="PANTHER" id="PTHR45699">
    <property type="entry name" value="60S ACIDIC RIBOSOMAL PROTEIN P0"/>
    <property type="match status" value="1"/>
</dbReference>
<reference evidence="5 6" key="1">
    <citation type="submission" date="2020-11" db="EMBL/GenBank/DDBJ databases">
        <title>Kefir isolates.</title>
        <authorList>
            <person name="Marcisauskas S."/>
            <person name="Kim Y."/>
            <person name="Blasche S."/>
        </authorList>
    </citation>
    <scope>NUCLEOTIDE SEQUENCE [LARGE SCALE GENOMIC DNA]</scope>
    <source>
        <strain evidence="5 6">KR</strain>
    </source>
</reference>
<dbReference type="InterPro" id="IPR050323">
    <property type="entry name" value="Ribosomal_protein_uL10"/>
</dbReference>
<dbReference type="GO" id="GO:0002181">
    <property type="term" value="P:cytoplasmic translation"/>
    <property type="evidence" value="ECO:0007669"/>
    <property type="project" value="TreeGrafter"/>
</dbReference>
<dbReference type="Proteomes" id="UP000777482">
    <property type="component" value="Unassembled WGS sequence"/>
</dbReference>
<feature type="compositionally biased region" description="Acidic residues" evidence="4">
    <location>
        <begin position="231"/>
        <end position="242"/>
    </location>
</feature>
<name>A0A9P6VTB0_RHOMI</name>
<dbReference type="GO" id="GO:0070180">
    <property type="term" value="F:large ribosomal subunit rRNA binding"/>
    <property type="evidence" value="ECO:0007669"/>
    <property type="project" value="TreeGrafter"/>
</dbReference>
<dbReference type="GO" id="GO:0000027">
    <property type="term" value="P:ribosomal large subunit assembly"/>
    <property type="evidence" value="ECO:0007669"/>
    <property type="project" value="TreeGrafter"/>
</dbReference>
<feature type="region of interest" description="Disordered" evidence="4">
    <location>
        <begin position="220"/>
        <end position="248"/>
    </location>
</feature>
<evidence type="ECO:0000256" key="3">
    <source>
        <dbReference type="ARBA" id="ARBA00023274"/>
    </source>
</evidence>
<organism evidence="5 6">
    <name type="scientific">Rhodotorula mucilaginosa</name>
    <name type="common">Yeast</name>
    <name type="synonym">Rhodotorula rubra</name>
    <dbReference type="NCBI Taxonomy" id="5537"/>
    <lineage>
        <taxon>Eukaryota</taxon>
        <taxon>Fungi</taxon>
        <taxon>Dikarya</taxon>
        <taxon>Basidiomycota</taxon>
        <taxon>Pucciniomycotina</taxon>
        <taxon>Microbotryomycetes</taxon>
        <taxon>Sporidiobolales</taxon>
        <taxon>Sporidiobolaceae</taxon>
        <taxon>Rhodotorula</taxon>
    </lineage>
</organism>
<gene>
    <name evidence="5" type="primary">RPP0_2</name>
    <name evidence="5" type="ORF">C6P46_003224</name>
</gene>
<dbReference type="GO" id="GO:0003735">
    <property type="term" value="F:structural constituent of ribosome"/>
    <property type="evidence" value="ECO:0007669"/>
    <property type="project" value="TreeGrafter"/>
</dbReference>
<protein>
    <submittedName>
        <fullName evidence="5">Ribosomal protein P0 (A0) (L10E)</fullName>
    </submittedName>
</protein>
<keyword evidence="6" id="KW-1185">Reference proteome</keyword>
<dbReference type="EMBL" id="PUHQ01000251">
    <property type="protein sequence ID" value="KAG0653259.1"/>
    <property type="molecule type" value="Genomic_DNA"/>
</dbReference>
<keyword evidence="3" id="KW-0687">Ribonucleoprotein</keyword>
<evidence type="ECO:0000256" key="2">
    <source>
        <dbReference type="ARBA" id="ARBA00022980"/>
    </source>
</evidence>
<dbReference type="GO" id="GO:0022625">
    <property type="term" value="C:cytosolic large ribosomal subunit"/>
    <property type="evidence" value="ECO:0007669"/>
    <property type="project" value="TreeGrafter"/>
</dbReference>
<proteinExistence type="inferred from homology"/>
<sequence length="248" mass="26242">MSGSAPQTDDTMEPYVLVINGWPHEPISSPRIAFAAAACGAGAAGWLPLRSAPLLFFVVANAPAAEEAMRWLRSAVTVNHDPPILLLPGIHGGWRLFLQVASDLMALPAASYKTVNTLFDQIIQIFSEGQLFPASVLDVSEDELVGRFMQGVQTIAAISLAISYPTLASVTHSLVNTYKRVLAVALETDYTFPEVEALKDRLANPEAYAAAAPAADAGAAAGGAAAKEEKPAEEEEESDDDLGFGLFD</sequence>
<dbReference type="Pfam" id="PF00428">
    <property type="entry name" value="Ribosomal_60s"/>
    <property type="match status" value="1"/>
</dbReference>
<comment type="similarity">
    <text evidence="1">Belongs to the universal ribosomal protein uL10 family.</text>
</comment>
<dbReference type="PANTHER" id="PTHR45699:SF3">
    <property type="entry name" value="LARGE RIBOSOMAL SUBUNIT PROTEIN UL10"/>
    <property type="match status" value="1"/>
</dbReference>
<accession>A0A9P6VTB0</accession>
<evidence type="ECO:0000313" key="6">
    <source>
        <dbReference type="Proteomes" id="UP000777482"/>
    </source>
</evidence>
<dbReference type="OrthoDB" id="10259902at2759"/>